<evidence type="ECO:0000256" key="1">
    <source>
        <dbReference type="SAM" id="Phobius"/>
    </source>
</evidence>
<evidence type="ECO:0000313" key="3">
    <source>
        <dbReference type="Proteomes" id="UP001140502"/>
    </source>
</evidence>
<keyword evidence="1" id="KW-0472">Membrane</keyword>
<proteinExistence type="predicted"/>
<keyword evidence="3" id="KW-1185">Reference proteome</keyword>
<dbReference type="OrthoDB" id="3061561at2759"/>
<dbReference type="PANTHER" id="PTHR35043">
    <property type="entry name" value="TRANSCRIPTION FACTOR DOMAIN-CONTAINING PROTEIN"/>
    <property type="match status" value="1"/>
</dbReference>
<accession>A0A9W8WNN5</accession>
<evidence type="ECO:0000313" key="2">
    <source>
        <dbReference type="EMBL" id="KAJ4329266.1"/>
    </source>
</evidence>
<dbReference type="EMBL" id="JAPEUR010000002">
    <property type="protein sequence ID" value="KAJ4329266.1"/>
    <property type="molecule type" value="Genomic_DNA"/>
</dbReference>
<protein>
    <submittedName>
        <fullName evidence="2">Uncharacterized protein</fullName>
    </submittedName>
</protein>
<feature type="transmembrane region" description="Helical" evidence="1">
    <location>
        <begin position="465"/>
        <end position="483"/>
    </location>
</feature>
<gene>
    <name evidence="2" type="ORF">N0V84_000159</name>
</gene>
<feature type="transmembrane region" description="Helical" evidence="1">
    <location>
        <begin position="549"/>
        <end position="575"/>
    </location>
</feature>
<dbReference type="PANTHER" id="PTHR35043:SF7">
    <property type="entry name" value="TRANSCRIPTION FACTOR DOMAIN-CONTAINING PROTEIN"/>
    <property type="match status" value="1"/>
</dbReference>
<name>A0A9W8WNN5_9HYPO</name>
<sequence length="595" mass="68245">MANVSIPRAPWNITFLHGNATSDEIIALPWVNSPNVRGTMDILQSCILTLLACIYTALHLDVPKRTSSWRVLITKLKWIAMTLFVPELPVFMAADQLHQAWKLRQELRELARRDESSNVDFEIDLRYCFFMIMGGVRVDVHDIISMPDLNEEAIPHFKDDRGRRSVRPSPETVSWLAKQNVWIDVSQKNIDDKSKADIFQKILVVIQVLWMLTQCIARSVYDLPLTLLEIHTMVHVACAIFLYICWFRKPLNVYEPVIYEGGPLIREIALKIEHQFYSQMKYKLALFPPRTHPHQAPPRGPHGMKMRWVDTLEDSIMHVGDVLPSGLALCCTDPLEHHREDRESAEPDYGEIVITEQFLHRWDCILKRYAFEDCERMSREKIITPYGIDLLGVDPRPTPCMDEDPPTPYLALLDEFTPFRKTTFKNIPFPEGKDNFDINFLDILGGKVTFLPADFFRITWQIPELMALAAALSGMYGGVHLTAWNWTFPTYAEELLWKVSCLCVAAALPVFFCATFVLISIGGILMILMGPWFGFRDADWASRLVGEPLRAYSACVVVIYVLCRIFIVVEAFVALRQVPVGVYISPAWVQMVPHF</sequence>
<dbReference type="AlphaFoldDB" id="A0A9W8WNN5"/>
<feature type="transmembrane region" description="Helical" evidence="1">
    <location>
        <begin position="495"/>
        <end position="528"/>
    </location>
</feature>
<keyword evidence="1" id="KW-0812">Transmembrane</keyword>
<organism evidence="2 3">
    <name type="scientific">Fusarium piperis</name>
    <dbReference type="NCBI Taxonomy" id="1435070"/>
    <lineage>
        <taxon>Eukaryota</taxon>
        <taxon>Fungi</taxon>
        <taxon>Dikarya</taxon>
        <taxon>Ascomycota</taxon>
        <taxon>Pezizomycotina</taxon>
        <taxon>Sordariomycetes</taxon>
        <taxon>Hypocreomycetidae</taxon>
        <taxon>Hypocreales</taxon>
        <taxon>Nectriaceae</taxon>
        <taxon>Fusarium</taxon>
        <taxon>Fusarium solani species complex</taxon>
    </lineage>
</organism>
<comment type="caution">
    <text evidence="2">The sequence shown here is derived from an EMBL/GenBank/DDBJ whole genome shotgun (WGS) entry which is preliminary data.</text>
</comment>
<reference evidence="2" key="1">
    <citation type="submission" date="2022-10" db="EMBL/GenBank/DDBJ databases">
        <title>Tapping the CABI collections for fungal endophytes: first genome assemblies for Collariella, Neodidymelliopsis, Ascochyta clinopodiicola, Didymella pomorum, Didymosphaeria variabile, Neocosmospora piperis and Neocucurbitaria cava.</title>
        <authorList>
            <person name="Hill R."/>
        </authorList>
    </citation>
    <scope>NUCLEOTIDE SEQUENCE</scope>
    <source>
        <strain evidence="2">IMI 366586</strain>
    </source>
</reference>
<dbReference type="Proteomes" id="UP001140502">
    <property type="component" value="Unassembled WGS sequence"/>
</dbReference>
<keyword evidence="1" id="KW-1133">Transmembrane helix</keyword>